<feature type="signal peptide" evidence="1">
    <location>
        <begin position="1"/>
        <end position="22"/>
    </location>
</feature>
<protein>
    <submittedName>
        <fullName evidence="2">Uncharacterized protein</fullName>
    </submittedName>
</protein>
<sequence>MRRAFPLYAATVVLALAGPAAAQDQRTISAHNMQLAVEICLRNYRTETALPQAFGAAGFSVSPGPDAGYASFAADGVTGAFSTSQAQGFCSVQSTLVDLATAGDLGSRMAQSLFPGQVHAGGPEHPVGAPLPPCAGLSVFAPQQLITITYAAAGNSGECITDGTSAVVINM</sequence>
<reference evidence="2 3" key="1">
    <citation type="submission" date="2020-02" db="EMBL/GenBank/DDBJ databases">
        <title>Genome sequence of Roseobacter ponti.</title>
        <authorList>
            <person name="Hollensteiner J."/>
            <person name="Schneider D."/>
            <person name="Poehlein A."/>
            <person name="Daniel R."/>
        </authorList>
    </citation>
    <scope>NUCLEOTIDE SEQUENCE [LARGE SCALE GENOMIC DNA]</scope>
    <source>
        <strain evidence="2 3">DSM 106830</strain>
    </source>
</reference>
<dbReference type="KEGG" id="rpon:G3256_15410"/>
<proteinExistence type="predicted"/>
<keyword evidence="3" id="KW-1185">Reference proteome</keyword>
<dbReference type="AlphaFoldDB" id="A0A858SWS2"/>
<evidence type="ECO:0000313" key="2">
    <source>
        <dbReference type="EMBL" id="QJF52458.1"/>
    </source>
</evidence>
<dbReference type="RefSeq" id="WP_169641677.1">
    <property type="nucleotide sequence ID" value="NZ_CP048788.1"/>
</dbReference>
<name>A0A858SWS2_9RHOB</name>
<accession>A0A858SWS2</accession>
<keyword evidence="1" id="KW-0732">Signal</keyword>
<evidence type="ECO:0000313" key="3">
    <source>
        <dbReference type="Proteomes" id="UP000503308"/>
    </source>
</evidence>
<dbReference type="EMBL" id="CP048788">
    <property type="protein sequence ID" value="QJF52458.1"/>
    <property type="molecule type" value="Genomic_DNA"/>
</dbReference>
<gene>
    <name evidence="2" type="ORF">G3256_15410</name>
</gene>
<evidence type="ECO:0000256" key="1">
    <source>
        <dbReference type="SAM" id="SignalP"/>
    </source>
</evidence>
<feature type="chain" id="PRO_5032438425" evidence="1">
    <location>
        <begin position="23"/>
        <end position="171"/>
    </location>
</feature>
<organism evidence="2 3">
    <name type="scientific">Roseobacter ponti</name>
    <dbReference type="NCBI Taxonomy" id="1891787"/>
    <lineage>
        <taxon>Bacteria</taxon>
        <taxon>Pseudomonadati</taxon>
        <taxon>Pseudomonadota</taxon>
        <taxon>Alphaproteobacteria</taxon>
        <taxon>Rhodobacterales</taxon>
        <taxon>Roseobacteraceae</taxon>
        <taxon>Roseobacter</taxon>
    </lineage>
</organism>
<dbReference type="Proteomes" id="UP000503308">
    <property type="component" value="Chromosome"/>
</dbReference>